<dbReference type="Pfam" id="PF13000">
    <property type="entry name" value="Acatn"/>
    <property type="match status" value="3"/>
</dbReference>
<feature type="transmembrane region" description="Helical" evidence="6">
    <location>
        <begin position="903"/>
        <end position="920"/>
    </location>
</feature>
<keyword evidence="7" id="KW-0732">Signal</keyword>
<evidence type="ECO:0000256" key="7">
    <source>
        <dbReference type="SAM" id="SignalP"/>
    </source>
</evidence>
<feature type="region of interest" description="Disordered" evidence="5">
    <location>
        <begin position="728"/>
        <end position="756"/>
    </location>
</feature>
<feature type="chain" id="PRO_5020348061" evidence="7">
    <location>
        <begin position="18"/>
        <end position="1407"/>
    </location>
</feature>
<protein>
    <submittedName>
        <fullName evidence="8">Uncharacterized protein</fullName>
    </submittedName>
</protein>
<keyword evidence="3 6" id="KW-1133">Transmembrane helix</keyword>
<dbReference type="GO" id="GO:0008521">
    <property type="term" value="F:acetyl-CoA transmembrane transporter activity"/>
    <property type="evidence" value="ECO:0007669"/>
    <property type="project" value="InterPro"/>
</dbReference>
<feature type="signal peptide" evidence="7">
    <location>
        <begin position="1"/>
        <end position="17"/>
    </location>
</feature>
<dbReference type="EMBL" id="SGPL01000188">
    <property type="protein sequence ID" value="THH15834.1"/>
    <property type="molecule type" value="Genomic_DNA"/>
</dbReference>
<evidence type="ECO:0000256" key="3">
    <source>
        <dbReference type="ARBA" id="ARBA00022989"/>
    </source>
</evidence>
<name>A0A4S4LTQ8_9AGAM</name>
<keyword evidence="4 6" id="KW-0472">Membrane</keyword>
<evidence type="ECO:0000256" key="5">
    <source>
        <dbReference type="SAM" id="MobiDB-lite"/>
    </source>
</evidence>
<comment type="subcellular location">
    <subcellularLocation>
        <location evidence="1">Membrane</location>
        <topology evidence="1">Multi-pass membrane protein</topology>
    </subcellularLocation>
</comment>
<keyword evidence="9" id="KW-1185">Reference proteome</keyword>
<feature type="transmembrane region" description="Helical" evidence="6">
    <location>
        <begin position="932"/>
        <end position="954"/>
    </location>
</feature>
<sequence length="1407" mass="157294">MLSHFFTVPLLATSALAQTGLAPKAFLSLPLGAIKPSGWLHDQLVVQNTGLAGHEHEFYHYVSESDWIGGNSYYSSLEEAGSYWFNGMVPSGVLLDDATIKSQTQQFLDYVLDHQDETGWLGPEVNTTKPRYLWGRYPFFFGAIQMVEADPSQTDRVVTALYNFVTLANSMLHNNEGLEDWTKTRWEDFVMTLEWLYDFHPSGQETLLIDTMNMLKWTGDPWEDVFSEKVRNLSSQSLRVRMMANDQVTQYFPTTAVENLDNPFNVLTWHGVNMAEGLKALPATYRFTHNQSGNLDRASEGWDLLFKYHGRPSGIYAADEYLAGLEAVRGTELCLVVETMFSYVTTLDYNVFMSDYEHIADHICIKSLETLNMLTEYVFEISAEAWRTYAFSSKVERITYNALPATLTGDMWSRQYLQEQNQIAAQNMSPNPFPEDGPYSNVFGLEPNYPCCTVNHPQGWPKFITNSFVTTPDQKSLAQVYLGPFSTKATLADGNTVSASVETLYPFGDTLATTITATKTFYVLRPNPELALSPKNGLQAVQAHAGTTKFVLNLPAEITTESRPHGSIAVHRGPLHYAFDIARNQTVLSRNSQESRAVDLQFEATQAWQYAIDLTTLKFNNNPPMSGSLPSPIFDSGLPPFTITVTACPIEWTAAGSTFASAPPESSNCVGNTTTITLWPFGMSEMSAAIRRLGCGTEKTNTAPDTLLRRVCGRDATDPRDSIYTVLSRAKSSSDKQPRQRRKLTKEEEMSRGLNHNAVTSSLDSIQILPRTPRSVRPAHEWTGGDEAGMDEVELSLLNEDERRLAGAGVDEFDGFPAGVGKAKSTLTGEDKKAMALLSILYLIQGVPIGLALGSVPFLLREHLSYSQLAIFALSSYPYSLKLLWSPIVDSVFITSVGRRKSWIIPMQSIIGSLMLYISFNVDKLMEAPGDHVYMLTFVFTSLVLIAATQDIAVDGWALTLLSQENLSYASTCQTIGLNTGYFASFTVFLAFNSEAFNEKWGVPHLSLSTYLRFWSIICFSVTIWLTFFQTERKEVLHDNAVSVTGVYKTIWSIMKLKHVQIFILMHLFAKIGFAANEAVTSLKIVEKGLGKEDLAVAVLIDFPFQIVGGWLAANWSRGESPLRPWLWAFWPRLAFALIATLIVYWFPSPPISTGFFVFLVVHTVFQSFSSTIQFVGISAFHTQISDPVIGGTYMTLLNTFTNLGGTWPKFFVLKGVDYFTIATCEVQESHLAVPAAECVSDHGKAHCADIGGQCVTERDGYYIVSAFCLTFGVIFLLAFIIPTARKLQVRQSKHGDLELPNRVMRNRRSSIVFGGRLPHRIHPFLVYHYHSNMPAHPMIIAKLRDTLCDLMKSLPEAPAEPEDYIVWGKKFMRVLNRLETLDRYIIDTEVDAWVKDVSAMLEPIAM</sequence>
<feature type="transmembrane region" description="Helical" evidence="6">
    <location>
        <begin position="1262"/>
        <end position="1282"/>
    </location>
</feature>
<evidence type="ECO:0000256" key="1">
    <source>
        <dbReference type="ARBA" id="ARBA00004141"/>
    </source>
</evidence>
<dbReference type="InterPro" id="IPR004752">
    <property type="entry name" value="AmpG_permease/AT-1"/>
</dbReference>
<feature type="transmembrane region" description="Helical" evidence="6">
    <location>
        <begin position="1012"/>
        <end position="1029"/>
    </location>
</feature>
<reference evidence="8 9" key="1">
    <citation type="submission" date="2019-02" db="EMBL/GenBank/DDBJ databases">
        <title>Genome sequencing of the rare red list fungi Bondarzewia mesenterica.</title>
        <authorList>
            <person name="Buettner E."/>
            <person name="Kellner H."/>
        </authorList>
    </citation>
    <scope>NUCLEOTIDE SEQUENCE [LARGE SCALE GENOMIC DNA]</scope>
    <source>
        <strain evidence="8 9">DSM 108281</strain>
    </source>
</reference>
<dbReference type="SUPFAM" id="SSF103473">
    <property type="entry name" value="MFS general substrate transporter"/>
    <property type="match status" value="1"/>
</dbReference>
<accession>A0A4S4LTQ8</accession>
<dbReference type="Proteomes" id="UP000310158">
    <property type="component" value="Unassembled WGS sequence"/>
</dbReference>
<dbReference type="GO" id="GO:0035348">
    <property type="term" value="P:acetyl-CoA transmembrane transport"/>
    <property type="evidence" value="ECO:0007669"/>
    <property type="project" value="InterPro"/>
</dbReference>
<organism evidence="8 9">
    <name type="scientific">Bondarzewia mesenterica</name>
    <dbReference type="NCBI Taxonomy" id="1095465"/>
    <lineage>
        <taxon>Eukaryota</taxon>
        <taxon>Fungi</taxon>
        <taxon>Dikarya</taxon>
        <taxon>Basidiomycota</taxon>
        <taxon>Agaricomycotina</taxon>
        <taxon>Agaricomycetes</taxon>
        <taxon>Russulales</taxon>
        <taxon>Bondarzewiaceae</taxon>
        <taxon>Bondarzewia</taxon>
    </lineage>
</organism>
<feature type="transmembrane region" description="Helical" evidence="6">
    <location>
        <begin position="1126"/>
        <end position="1147"/>
    </location>
</feature>
<dbReference type="InterPro" id="IPR036259">
    <property type="entry name" value="MFS_trans_sf"/>
</dbReference>
<evidence type="ECO:0000256" key="4">
    <source>
        <dbReference type="ARBA" id="ARBA00023136"/>
    </source>
</evidence>
<evidence type="ECO:0000313" key="9">
    <source>
        <dbReference type="Proteomes" id="UP000310158"/>
    </source>
</evidence>
<dbReference type="InterPro" id="IPR024371">
    <property type="entry name" value="AcetylCoA_trans_1-like"/>
</dbReference>
<dbReference type="OrthoDB" id="5358475at2759"/>
<dbReference type="PANTHER" id="PTHR12778">
    <property type="entry name" value="SOLUTE CARRIER FAMILY 33 ACETYL-COA TRANSPORTER -RELATED"/>
    <property type="match status" value="1"/>
</dbReference>
<evidence type="ECO:0000313" key="8">
    <source>
        <dbReference type="EMBL" id="THH15834.1"/>
    </source>
</evidence>
<evidence type="ECO:0000256" key="6">
    <source>
        <dbReference type="SAM" id="Phobius"/>
    </source>
</evidence>
<keyword evidence="2 6" id="KW-0812">Transmembrane</keyword>
<feature type="transmembrane region" description="Helical" evidence="6">
    <location>
        <begin position="966"/>
        <end position="992"/>
    </location>
</feature>
<dbReference type="PANTHER" id="PTHR12778:SF9">
    <property type="entry name" value="ACETYL-COENZYME A TRANSPORTER 1"/>
    <property type="match status" value="1"/>
</dbReference>
<dbReference type="GO" id="GO:0016020">
    <property type="term" value="C:membrane"/>
    <property type="evidence" value="ECO:0007669"/>
    <property type="project" value="UniProtKB-SubCell"/>
</dbReference>
<dbReference type="FunFam" id="1.20.1250.20:FF:000289">
    <property type="entry name" value="Acetyl-coenzyme A transporter 1"/>
    <property type="match status" value="1"/>
</dbReference>
<evidence type="ECO:0000256" key="2">
    <source>
        <dbReference type="ARBA" id="ARBA00022692"/>
    </source>
</evidence>
<feature type="transmembrane region" description="Helical" evidence="6">
    <location>
        <begin position="1095"/>
        <end position="1114"/>
    </location>
</feature>
<comment type="caution">
    <text evidence="8">The sequence shown here is derived from an EMBL/GenBank/DDBJ whole genome shotgun (WGS) entry which is preliminary data.</text>
</comment>
<proteinExistence type="predicted"/>
<gene>
    <name evidence="8" type="ORF">EW146_g4704</name>
</gene>
<feature type="transmembrane region" description="Helical" evidence="6">
    <location>
        <begin position="834"/>
        <end position="860"/>
    </location>
</feature>